<evidence type="ECO:0000256" key="5">
    <source>
        <dbReference type="ARBA" id="ARBA00022694"/>
    </source>
</evidence>
<dbReference type="EMBL" id="JACYFC010000001">
    <property type="protein sequence ID" value="MBD5770404.1"/>
    <property type="molecule type" value="Genomic_DNA"/>
</dbReference>
<dbReference type="SUPFAM" id="SSF52540">
    <property type="entry name" value="P-loop containing nucleoside triphosphate hydrolases"/>
    <property type="match status" value="1"/>
</dbReference>
<evidence type="ECO:0000256" key="3">
    <source>
        <dbReference type="ARBA" id="ARBA00019010"/>
    </source>
</evidence>
<dbReference type="PANTHER" id="PTHR33540:SF2">
    <property type="entry name" value="TRNA THREONYLCARBAMOYLADENOSINE BIOSYNTHESIS PROTEIN TSAE"/>
    <property type="match status" value="1"/>
</dbReference>
<evidence type="ECO:0000256" key="4">
    <source>
        <dbReference type="ARBA" id="ARBA00022490"/>
    </source>
</evidence>
<evidence type="ECO:0000256" key="10">
    <source>
        <dbReference type="ARBA" id="ARBA00032441"/>
    </source>
</evidence>
<keyword evidence="12" id="KW-1185">Reference proteome</keyword>
<organism evidence="11 12">
    <name type="scientific">Marinomonas colpomeniae</name>
    <dbReference type="NCBI Taxonomy" id="2774408"/>
    <lineage>
        <taxon>Bacteria</taxon>
        <taxon>Pseudomonadati</taxon>
        <taxon>Pseudomonadota</taxon>
        <taxon>Gammaproteobacteria</taxon>
        <taxon>Oceanospirillales</taxon>
        <taxon>Oceanospirillaceae</taxon>
        <taxon>Marinomonas</taxon>
    </lineage>
</organism>
<evidence type="ECO:0000313" key="12">
    <source>
        <dbReference type="Proteomes" id="UP000604161"/>
    </source>
</evidence>
<evidence type="ECO:0000256" key="8">
    <source>
        <dbReference type="ARBA" id="ARBA00022840"/>
    </source>
</evidence>
<keyword evidence="7" id="KW-0547">Nucleotide-binding</keyword>
<sequence length="156" mass="17086">MRIEKEVYGEEAMEKLGEAFSSSLHIGGVVYLDGDLGMGKTTLVRGVLCGLGYVGPVKSPTYTIVEPYEIAGVEVFHFDLYRVTDPEELEYMGIRDYFSESGLCLIEWAEMGRGVVAEADVVVSLTLIPEGRHVSFEAKTEKGRVALQALGDDITT</sequence>
<dbReference type="Pfam" id="PF02367">
    <property type="entry name" value="TsaE"/>
    <property type="match status" value="1"/>
</dbReference>
<keyword evidence="8" id="KW-0067">ATP-binding</keyword>
<keyword evidence="9" id="KW-0460">Magnesium</keyword>
<gene>
    <name evidence="11" type="primary">tsaE</name>
    <name evidence="11" type="ORF">IF202_05010</name>
</gene>
<dbReference type="Proteomes" id="UP000604161">
    <property type="component" value="Unassembled WGS sequence"/>
</dbReference>
<evidence type="ECO:0000256" key="7">
    <source>
        <dbReference type="ARBA" id="ARBA00022741"/>
    </source>
</evidence>
<reference evidence="11 12" key="1">
    <citation type="submission" date="2020-09" db="EMBL/GenBank/DDBJ databases">
        <title>Marinomonas sp. nov., isolated from the cysticercosis algae of Qingdao, China.</title>
        <authorList>
            <person name="Sun X."/>
        </authorList>
    </citation>
    <scope>NUCLEOTIDE SEQUENCE [LARGE SCALE GENOMIC DNA]</scope>
    <source>
        <strain evidence="11 12">SM2066</strain>
    </source>
</reference>
<name>A0ABR8NWI4_9GAMM</name>
<evidence type="ECO:0000256" key="2">
    <source>
        <dbReference type="ARBA" id="ARBA00007599"/>
    </source>
</evidence>
<comment type="caution">
    <text evidence="11">The sequence shown here is derived from an EMBL/GenBank/DDBJ whole genome shotgun (WGS) entry which is preliminary data.</text>
</comment>
<dbReference type="RefSeq" id="WP_191593747.1">
    <property type="nucleotide sequence ID" value="NZ_JACYFC010000001.1"/>
</dbReference>
<evidence type="ECO:0000256" key="1">
    <source>
        <dbReference type="ARBA" id="ARBA00004496"/>
    </source>
</evidence>
<dbReference type="Gene3D" id="3.40.50.300">
    <property type="entry name" value="P-loop containing nucleotide triphosphate hydrolases"/>
    <property type="match status" value="1"/>
</dbReference>
<protein>
    <recommendedName>
        <fullName evidence="3">tRNA threonylcarbamoyladenosine biosynthesis protein TsaE</fullName>
    </recommendedName>
    <alternativeName>
        <fullName evidence="10">t(6)A37 threonylcarbamoyladenosine biosynthesis protein TsaE</fullName>
    </alternativeName>
</protein>
<comment type="similarity">
    <text evidence="2">Belongs to the TsaE family.</text>
</comment>
<evidence type="ECO:0000313" key="11">
    <source>
        <dbReference type="EMBL" id="MBD5770404.1"/>
    </source>
</evidence>
<keyword evidence="5" id="KW-0819">tRNA processing</keyword>
<dbReference type="InterPro" id="IPR027417">
    <property type="entry name" value="P-loop_NTPase"/>
</dbReference>
<dbReference type="NCBIfam" id="TIGR00150">
    <property type="entry name" value="T6A_YjeE"/>
    <property type="match status" value="1"/>
</dbReference>
<comment type="subcellular location">
    <subcellularLocation>
        <location evidence="1">Cytoplasm</location>
    </subcellularLocation>
</comment>
<proteinExistence type="inferred from homology"/>
<dbReference type="InterPro" id="IPR003442">
    <property type="entry name" value="T6A_TsaE"/>
</dbReference>
<dbReference type="PANTHER" id="PTHR33540">
    <property type="entry name" value="TRNA THREONYLCARBAMOYLADENOSINE BIOSYNTHESIS PROTEIN TSAE"/>
    <property type="match status" value="1"/>
</dbReference>
<keyword evidence="6" id="KW-0479">Metal-binding</keyword>
<accession>A0ABR8NWI4</accession>
<evidence type="ECO:0000256" key="6">
    <source>
        <dbReference type="ARBA" id="ARBA00022723"/>
    </source>
</evidence>
<keyword evidence="4" id="KW-0963">Cytoplasm</keyword>
<evidence type="ECO:0000256" key="9">
    <source>
        <dbReference type="ARBA" id="ARBA00022842"/>
    </source>
</evidence>